<dbReference type="Pfam" id="PF23360">
    <property type="entry name" value="BBS7_GAE"/>
    <property type="match status" value="1"/>
</dbReference>
<reference evidence="2 3" key="1">
    <citation type="journal article" date="2020" name="Nature">
        <title>Six reference-quality genomes reveal evolution of bat adaptations.</title>
        <authorList>
            <person name="Jebb D."/>
            <person name="Huang Z."/>
            <person name="Pippel M."/>
            <person name="Hughes G.M."/>
            <person name="Lavrichenko K."/>
            <person name="Devanna P."/>
            <person name="Winkler S."/>
            <person name="Jermiin L.S."/>
            <person name="Skirmuntt E.C."/>
            <person name="Katzourakis A."/>
            <person name="Burkitt-Gray L."/>
            <person name="Ray D.A."/>
            <person name="Sullivan K.A.M."/>
            <person name="Roscito J.G."/>
            <person name="Kirilenko B.M."/>
            <person name="Davalos L.M."/>
            <person name="Corthals A.P."/>
            <person name="Power M.L."/>
            <person name="Jones G."/>
            <person name="Ransome R.D."/>
            <person name="Dechmann D.K.N."/>
            <person name="Locatelli A.G."/>
            <person name="Puechmaille S.J."/>
            <person name="Fedrigo O."/>
            <person name="Jarvis E.D."/>
            <person name="Hiller M."/>
            <person name="Vernes S.C."/>
            <person name="Myers E.W."/>
            <person name="Teeling E.C."/>
        </authorList>
    </citation>
    <scope>NUCLEOTIDE SEQUENCE [LARGE SCALE GENOMIC DNA]</scope>
    <source>
        <strain evidence="2">Bat1K_MPI-CBG_1</strain>
    </source>
</reference>
<comment type="caution">
    <text evidence="2">The sequence shown here is derived from an EMBL/GenBank/DDBJ whole genome shotgun (WGS) entry which is preliminary data.</text>
</comment>
<dbReference type="GO" id="GO:0008104">
    <property type="term" value="P:intracellular protein localization"/>
    <property type="evidence" value="ECO:0007669"/>
    <property type="project" value="TreeGrafter"/>
</dbReference>
<evidence type="ECO:0000313" key="2">
    <source>
        <dbReference type="EMBL" id="KAF6092448.1"/>
    </source>
</evidence>
<dbReference type="GO" id="GO:0043005">
    <property type="term" value="C:neuron projection"/>
    <property type="evidence" value="ECO:0007669"/>
    <property type="project" value="TreeGrafter"/>
</dbReference>
<proteinExistence type="predicted"/>
<gene>
    <name evidence="2" type="ORF">HJG60_001372</name>
</gene>
<dbReference type="PANTHER" id="PTHR16074">
    <property type="entry name" value="BARDET-BIEDL SYNDROME 7 PROTEIN"/>
    <property type="match status" value="1"/>
</dbReference>
<dbReference type="AlphaFoldDB" id="A0A833Z9K6"/>
<evidence type="ECO:0000313" key="3">
    <source>
        <dbReference type="Proteomes" id="UP000664940"/>
    </source>
</evidence>
<dbReference type="PANTHER" id="PTHR16074:SF4">
    <property type="entry name" value="BARDET-BIEDL SYNDROME 7 PROTEIN"/>
    <property type="match status" value="1"/>
</dbReference>
<protein>
    <submittedName>
        <fullName evidence="2">Bardet-Biedl syndrome 7</fullName>
    </submittedName>
</protein>
<sequence length="224" mass="25356">MFRLGANSVGLVSPGRKHFVTVSVTVIAQPVKTHFAQVHFSKSYKHSESLKCLHSRVTRLRGLPRRSELEHLQLKVLQERDRYQQSSQSGRAQSAVPAFSINDKFTLSKDDASYSLLLEVQTAIDNVLIQSDVPIDLLDVDKNSAVVSFSSCDSESNDNFLLATYRCQANTTRLELKVRSIEGQYGTLQAYVTPRIQPKTCQVRQYLIKPLSLHQRTHCIDHDR</sequence>
<name>A0A833Z9K6_9CHIR</name>
<evidence type="ECO:0000259" key="1">
    <source>
        <dbReference type="Pfam" id="PF23360"/>
    </source>
</evidence>
<dbReference type="GO" id="GO:0016020">
    <property type="term" value="C:membrane"/>
    <property type="evidence" value="ECO:0007669"/>
    <property type="project" value="TreeGrafter"/>
</dbReference>
<dbReference type="GO" id="GO:0034464">
    <property type="term" value="C:BBSome"/>
    <property type="evidence" value="ECO:0007669"/>
    <property type="project" value="TreeGrafter"/>
</dbReference>
<accession>A0A833Z9K6</accession>
<dbReference type="Proteomes" id="UP000664940">
    <property type="component" value="Unassembled WGS sequence"/>
</dbReference>
<dbReference type="GO" id="GO:0060271">
    <property type="term" value="P:cilium assembly"/>
    <property type="evidence" value="ECO:0007669"/>
    <property type="project" value="TreeGrafter"/>
</dbReference>
<organism evidence="2 3">
    <name type="scientific">Phyllostomus discolor</name>
    <name type="common">pale spear-nosed bat</name>
    <dbReference type="NCBI Taxonomy" id="89673"/>
    <lineage>
        <taxon>Eukaryota</taxon>
        <taxon>Metazoa</taxon>
        <taxon>Chordata</taxon>
        <taxon>Craniata</taxon>
        <taxon>Vertebrata</taxon>
        <taxon>Euteleostomi</taxon>
        <taxon>Mammalia</taxon>
        <taxon>Eutheria</taxon>
        <taxon>Laurasiatheria</taxon>
        <taxon>Chiroptera</taxon>
        <taxon>Yangochiroptera</taxon>
        <taxon>Phyllostomidae</taxon>
        <taxon>Phyllostominae</taxon>
        <taxon>Phyllostomus</taxon>
    </lineage>
</organism>
<dbReference type="GO" id="GO:0005930">
    <property type="term" value="C:axoneme"/>
    <property type="evidence" value="ECO:0007669"/>
    <property type="project" value="TreeGrafter"/>
</dbReference>
<dbReference type="GO" id="GO:0036064">
    <property type="term" value="C:ciliary basal body"/>
    <property type="evidence" value="ECO:0007669"/>
    <property type="project" value="TreeGrafter"/>
</dbReference>
<feature type="domain" description="BBS7 GAE" evidence="1">
    <location>
        <begin position="97"/>
        <end position="206"/>
    </location>
</feature>
<dbReference type="InterPro" id="IPR056334">
    <property type="entry name" value="BBS7_GAE_dom"/>
</dbReference>
<dbReference type="EMBL" id="JABVXQ010000008">
    <property type="protein sequence ID" value="KAF6092448.1"/>
    <property type="molecule type" value="Genomic_DNA"/>
</dbReference>